<dbReference type="AlphaFoldDB" id="A0A1J9RTD4"/>
<dbReference type="InterPro" id="IPR010730">
    <property type="entry name" value="HET"/>
</dbReference>
<evidence type="ECO:0000259" key="1">
    <source>
        <dbReference type="Pfam" id="PF06985"/>
    </source>
</evidence>
<dbReference type="STRING" id="236234.A0A1J9RTD4"/>
<dbReference type="Proteomes" id="UP000183809">
    <property type="component" value="Unassembled WGS sequence"/>
</dbReference>
<dbReference type="PANTHER" id="PTHR24148:SF73">
    <property type="entry name" value="HET DOMAIN PROTEIN (AFU_ORTHOLOGUE AFUA_8G01020)"/>
    <property type="match status" value="1"/>
</dbReference>
<gene>
    <name evidence="2" type="ORF">BKCO1_5600059</name>
</gene>
<evidence type="ECO:0000313" key="2">
    <source>
        <dbReference type="EMBL" id="OJD30789.1"/>
    </source>
</evidence>
<dbReference type="RefSeq" id="XP_020127049.1">
    <property type="nucleotide sequence ID" value="XM_020277421.1"/>
</dbReference>
<protein>
    <submittedName>
        <fullName evidence="2">Heterokaryon incompatibility protein</fullName>
    </submittedName>
</protein>
<name>A0A1J9RTD4_9PEZI</name>
<evidence type="ECO:0000313" key="3">
    <source>
        <dbReference type="Proteomes" id="UP000183809"/>
    </source>
</evidence>
<feature type="domain" description="Heterokaryon incompatibility" evidence="1">
    <location>
        <begin position="39"/>
        <end position="233"/>
    </location>
</feature>
<dbReference type="InterPro" id="IPR052895">
    <property type="entry name" value="HetReg/Transcr_Mod"/>
</dbReference>
<comment type="caution">
    <text evidence="2">The sequence shown here is derived from an EMBL/GenBank/DDBJ whole genome shotgun (WGS) entry which is preliminary data.</text>
</comment>
<accession>A0A1J9RTD4</accession>
<dbReference type="PANTHER" id="PTHR24148">
    <property type="entry name" value="ANKYRIN REPEAT DOMAIN-CONTAINING PROTEIN 39 HOMOLOG-RELATED"/>
    <property type="match status" value="1"/>
</dbReference>
<proteinExistence type="predicted"/>
<dbReference type="Pfam" id="PF26639">
    <property type="entry name" value="Het-6_barrel"/>
    <property type="match status" value="1"/>
</dbReference>
<dbReference type="OrthoDB" id="3557394at2759"/>
<dbReference type="GeneID" id="31017682"/>
<dbReference type="Pfam" id="PF06985">
    <property type="entry name" value="HET"/>
    <property type="match status" value="1"/>
</dbReference>
<keyword evidence="3" id="KW-1185">Reference proteome</keyword>
<dbReference type="EMBL" id="MNUE01000056">
    <property type="protein sequence ID" value="OJD30789.1"/>
    <property type="molecule type" value="Genomic_DNA"/>
</dbReference>
<sequence>MYSTLHCQEIRLLKIINTESDGEIRCRLVHASLPNKPSFIALSYAWSSAKRGRTIFVNDQEYPVTFSAYDALKRIRQTFGTTTVWIDAICINQNDEMERNTQVQMMQKIFASAEKTVVFLGEVRDSSLSMQIECEETAPASIFFPGNTSAPMLEKFVVHCSSSKTPKQSRSMDAINVFCLIQSMAETHTLENTSPFDSASKAVGGCRYQRRLFEALREMTRSRWWNRMWTVQEVVVPKEVLVIYGCCVTNWKTFVQAATRYSHQSSLLPWEYSNILDGFSHTVLQIENMRSSWVSGGRKGTPLLSLLRNFTHRKATDDRDRVYALLGLAQAPLPIDPDYTLDVPEVYKNTTLGIIKRTGSLNILNGDIGRKDRQDLPSWVPDWAAIPHHLDRRRAGTAYLYNASLKSFVYVQVGILKQPLIIFDHSTGSRRGGRLRVFDHGTISLPGLGLAEVSDISSANITDGNLTSILQSWAKMAARGVGDPNKWGSFLRTMCADVVYVNKGSERSCRRMRPDDLVAVAAWFLNRPGAPLDEAVSEDSDLLTIRTALLEQFPGVQEDRSRSSLDVDYSVRSATVGRSFFLTEAGFFGLGPMQMAKNDGVYLMLGARTPMLLRAKKYFFELIGDCFAHGYMDGEAMSSWDKISSEPRQRNFWIDRLKDLKGRHLTAFVEVEYHPTASNAEIAYKLGRELDIAQLYARHLHSGLEICLK</sequence>
<reference evidence="2 3" key="1">
    <citation type="submission" date="2016-10" db="EMBL/GenBank/DDBJ databases">
        <title>Proteomics and genomics reveal pathogen-plant mechanisms compatible with a hemibiotrophic lifestyle of Diplodia corticola.</title>
        <authorList>
            <person name="Fernandes I."/>
            <person name="De Jonge R."/>
            <person name="Van De Peer Y."/>
            <person name="Devreese B."/>
            <person name="Alves A."/>
            <person name="Esteves A.C."/>
        </authorList>
    </citation>
    <scope>NUCLEOTIDE SEQUENCE [LARGE SCALE GENOMIC DNA]</scope>
    <source>
        <strain evidence="2 3">CBS 112549</strain>
    </source>
</reference>
<organism evidence="2 3">
    <name type="scientific">Diplodia corticola</name>
    <dbReference type="NCBI Taxonomy" id="236234"/>
    <lineage>
        <taxon>Eukaryota</taxon>
        <taxon>Fungi</taxon>
        <taxon>Dikarya</taxon>
        <taxon>Ascomycota</taxon>
        <taxon>Pezizomycotina</taxon>
        <taxon>Dothideomycetes</taxon>
        <taxon>Dothideomycetes incertae sedis</taxon>
        <taxon>Botryosphaeriales</taxon>
        <taxon>Botryosphaeriaceae</taxon>
        <taxon>Diplodia</taxon>
    </lineage>
</organism>